<dbReference type="EMBL" id="HG792018">
    <property type="protein sequence ID" value="CDM35451.1"/>
    <property type="molecule type" value="Genomic_DNA"/>
</dbReference>
<keyword evidence="2" id="KW-1185">Reference proteome</keyword>
<dbReference type="Gene3D" id="3.20.20.80">
    <property type="entry name" value="Glycosidases"/>
    <property type="match status" value="1"/>
</dbReference>
<gene>
    <name evidence="1" type="ORF">PROQFM164_S04g000332</name>
</gene>
<organism evidence="1 2">
    <name type="scientific">Penicillium roqueforti (strain FM164)</name>
    <dbReference type="NCBI Taxonomy" id="1365484"/>
    <lineage>
        <taxon>Eukaryota</taxon>
        <taxon>Fungi</taxon>
        <taxon>Dikarya</taxon>
        <taxon>Ascomycota</taxon>
        <taxon>Pezizomycotina</taxon>
        <taxon>Eurotiomycetes</taxon>
        <taxon>Eurotiomycetidae</taxon>
        <taxon>Eurotiales</taxon>
        <taxon>Aspergillaceae</taxon>
        <taxon>Penicillium</taxon>
    </lineage>
</organism>
<dbReference type="SUPFAM" id="SSF51445">
    <property type="entry name" value="(Trans)glycosidases"/>
    <property type="match status" value="1"/>
</dbReference>
<sequence length="112" mass="12957">MNWPGDDGDRSNYDLFVRPLMADLKAYGAPKGLVWDIWNEPDNENFWVRSQQQLIDLYIRTRKIFCPVSGNTLWANWLAHIAGNDTIPEQYAYHLEGGTGDWDNDIQNTNVL</sequence>
<dbReference type="GO" id="GO:0016787">
    <property type="term" value="F:hydrolase activity"/>
    <property type="evidence" value="ECO:0007669"/>
    <property type="project" value="UniProtKB-KW"/>
</dbReference>
<dbReference type="OrthoDB" id="3445803at2759"/>
<evidence type="ECO:0000313" key="2">
    <source>
        <dbReference type="Proteomes" id="UP000030686"/>
    </source>
</evidence>
<reference evidence="1" key="1">
    <citation type="journal article" date="2014" name="Nat. Commun.">
        <title>Multiple recent horizontal transfers of a large genomic region in cheese making fungi.</title>
        <authorList>
            <person name="Cheeseman K."/>
            <person name="Ropars J."/>
            <person name="Renault P."/>
            <person name="Dupont J."/>
            <person name="Gouzy J."/>
            <person name="Branca A."/>
            <person name="Abraham A.L."/>
            <person name="Ceppi M."/>
            <person name="Conseiller E."/>
            <person name="Debuchy R."/>
            <person name="Malagnac F."/>
            <person name="Goarin A."/>
            <person name="Silar P."/>
            <person name="Lacoste S."/>
            <person name="Sallet E."/>
            <person name="Bensimon A."/>
            <person name="Giraud T."/>
            <person name="Brygoo Y."/>
        </authorList>
    </citation>
    <scope>NUCLEOTIDE SEQUENCE [LARGE SCALE GENOMIC DNA]</scope>
    <source>
        <strain evidence="1">FM164</strain>
    </source>
</reference>
<name>W6QHI9_PENRF</name>
<dbReference type="Proteomes" id="UP000030686">
    <property type="component" value="Unassembled WGS sequence"/>
</dbReference>
<evidence type="ECO:0000313" key="1">
    <source>
        <dbReference type="EMBL" id="CDM35451.1"/>
    </source>
</evidence>
<protein>
    <submittedName>
        <fullName evidence="1">Glycoside hydrolase, superfamily</fullName>
    </submittedName>
</protein>
<proteinExistence type="predicted"/>
<accession>W6QHI9</accession>
<keyword evidence="1" id="KW-0378">Hydrolase</keyword>
<dbReference type="AlphaFoldDB" id="W6QHI9"/>
<dbReference type="STRING" id="1365484.W6QHI9"/>
<dbReference type="InterPro" id="IPR017853">
    <property type="entry name" value="GH"/>
</dbReference>